<dbReference type="KEGG" id="egl:EGR_01377"/>
<dbReference type="Proteomes" id="UP000019149">
    <property type="component" value="Unassembled WGS sequence"/>
</dbReference>
<dbReference type="OrthoDB" id="6238511at2759"/>
<dbReference type="CTD" id="36337092"/>
<organism evidence="3 4">
    <name type="scientific">Echinococcus granulosus</name>
    <name type="common">Hydatid tapeworm</name>
    <dbReference type="NCBI Taxonomy" id="6210"/>
    <lineage>
        <taxon>Eukaryota</taxon>
        <taxon>Metazoa</taxon>
        <taxon>Spiralia</taxon>
        <taxon>Lophotrochozoa</taxon>
        <taxon>Platyhelminthes</taxon>
        <taxon>Cestoda</taxon>
        <taxon>Eucestoda</taxon>
        <taxon>Cyclophyllidea</taxon>
        <taxon>Taeniidae</taxon>
        <taxon>Echinococcus</taxon>
        <taxon>Echinococcus granulosus group</taxon>
    </lineage>
</organism>
<dbReference type="EMBL" id="APAU02000005">
    <property type="protein sequence ID" value="EUB63754.1"/>
    <property type="molecule type" value="Genomic_DNA"/>
</dbReference>
<accession>W6VAF4</accession>
<keyword evidence="1" id="KW-0472">Membrane</keyword>
<evidence type="ECO:0000259" key="2">
    <source>
        <dbReference type="Pfam" id="PF19002"/>
    </source>
</evidence>
<dbReference type="GeneID" id="36337092"/>
<reference evidence="3 4" key="1">
    <citation type="journal article" date="2013" name="Nat. Genet.">
        <title>The genome of the hydatid tapeworm Echinococcus granulosus.</title>
        <authorList>
            <person name="Zheng H."/>
            <person name="Zhang W."/>
            <person name="Zhang L."/>
            <person name="Zhang Z."/>
            <person name="Li J."/>
            <person name="Lu G."/>
            <person name="Zhu Y."/>
            <person name="Wang Y."/>
            <person name="Huang Y."/>
            <person name="Liu J."/>
            <person name="Kang H."/>
            <person name="Chen J."/>
            <person name="Wang L."/>
            <person name="Chen A."/>
            <person name="Yu S."/>
            <person name="Gao Z."/>
            <person name="Jin L."/>
            <person name="Gu W."/>
            <person name="Wang Z."/>
            <person name="Zhao L."/>
            <person name="Shi B."/>
            <person name="Wen H."/>
            <person name="Lin R."/>
            <person name="Jones M.K."/>
            <person name="Brejova B."/>
            <person name="Vinar T."/>
            <person name="Zhao G."/>
            <person name="McManus D.P."/>
            <person name="Chen Z."/>
            <person name="Zhou Y."/>
            <person name="Wang S."/>
        </authorList>
    </citation>
    <scope>NUCLEOTIDE SEQUENCE [LARGE SCALE GENOMIC DNA]</scope>
</reference>
<feature type="transmembrane region" description="Helical" evidence="1">
    <location>
        <begin position="63"/>
        <end position="83"/>
    </location>
</feature>
<protein>
    <recommendedName>
        <fullName evidence="2">DUF5731 domain-containing protein</fullName>
    </recommendedName>
</protein>
<keyword evidence="1" id="KW-1133">Transmembrane helix</keyword>
<dbReference type="OMA" id="SCFIETP"/>
<gene>
    <name evidence="3" type="ORF">EGR_01377</name>
</gene>
<evidence type="ECO:0000313" key="3">
    <source>
        <dbReference type="EMBL" id="EUB63754.1"/>
    </source>
</evidence>
<evidence type="ECO:0000256" key="1">
    <source>
        <dbReference type="SAM" id="Phobius"/>
    </source>
</evidence>
<keyword evidence="1" id="KW-0812">Transmembrane</keyword>
<name>W6VAF4_ECHGR</name>
<dbReference type="AlphaFoldDB" id="W6VAF4"/>
<sequence>MRQAETRSSVPATARPGCAPQVRGFSCAAPCIRRTGTLPHKCASIASEQGSEMSEQHNESRRLVEWTTLYALLLLLLLLSVAVTPAHSAKGYLTLGRRGIRFPCAWLERDGFFDPRNNFVSKTPFVQSRSKCQGKGHCVMNWLPANSAHALTFKLIGTDDMHDYQFQAHFCEPVYEAQHLHCTKQDGEVAFTMRQIGTWLTLSSVFCRCTRPAEVTSISYAHGINPTDIAFRGVFYEMACASMRECRVDESCFIETPNSDGLLYGGKAGLVTSGATTSLSRTPPLILGVGDSFAWTPWSIVCEPISPFRRTPSRNTGLAFAYRWCTFNHQPSPLTSERGG</sequence>
<proteinExistence type="predicted"/>
<keyword evidence="4" id="KW-1185">Reference proteome</keyword>
<dbReference type="InterPro" id="IPR043789">
    <property type="entry name" value="DUF5731"/>
</dbReference>
<dbReference type="RefSeq" id="XP_024354950.1">
    <property type="nucleotide sequence ID" value="XM_024490626.1"/>
</dbReference>
<comment type="caution">
    <text evidence="3">The sequence shown here is derived from an EMBL/GenBank/DDBJ whole genome shotgun (WGS) entry which is preliminary data.</text>
</comment>
<feature type="domain" description="DUF5731" evidence="2">
    <location>
        <begin position="160"/>
        <end position="267"/>
    </location>
</feature>
<dbReference type="Pfam" id="PF19002">
    <property type="entry name" value="DUF5731"/>
    <property type="match status" value="1"/>
</dbReference>
<evidence type="ECO:0000313" key="4">
    <source>
        <dbReference type="Proteomes" id="UP000019149"/>
    </source>
</evidence>